<feature type="domain" description="CCHC-type" evidence="2">
    <location>
        <begin position="531"/>
        <end position="544"/>
    </location>
</feature>
<dbReference type="PROSITE" id="PS50158">
    <property type="entry name" value="ZF_CCHC"/>
    <property type="match status" value="1"/>
</dbReference>
<name>A0A2G2XF55_CAPBA</name>
<evidence type="ECO:0000313" key="4">
    <source>
        <dbReference type="EMBL" id="PHT56128.1"/>
    </source>
</evidence>
<dbReference type="GO" id="GO:0003676">
    <property type="term" value="F:nucleic acid binding"/>
    <property type="evidence" value="ECO:0007669"/>
    <property type="project" value="InterPro"/>
</dbReference>
<dbReference type="AlphaFoldDB" id="A0A2G2XF55"/>
<dbReference type="GO" id="GO:0008270">
    <property type="term" value="F:zinc ion binding"/>
    <property type="evidence" value="ECO:0007669"/>
    <property type="project" value="UniProtKB-KW"/>
</dbReference>
<accession>A0A2G2XF55</accession>
<dbReference type="Proteomes" id="UP000224567">
    <property type="component" value="Unassembled WGS sequence"/>
</dbReference>
<dbReference type="InterPro" id="IPR055294">
    <property type="entry name" value="FBL60-like"/>
</dbReference>
<keyword evidence="1" id="KW-0862">Zinc</keyword>
<dbReference type="InterPro" id="IPR001878">
    <property type="entry name" value="Znf_CCHC"/>
</dbReference>
<evidence type="ECO:0000313" key="5">
    <source>
        <dbReference type="Proteomes" id="UP000224567"/>
    </source>
</evidence>
<dbReference type="InterPro" id="IPR032675">
    <property type="entry name" value="LRR_dom_sf"/>
</dbReference>
<evidence type="ECO:0000256" key="1">
    <source>
        <dbReference type="PROSITE-ProRule" id="PRU00047"/>
    </source>
</evidence>
<evidence type="ECO:0000259" key="3">
    <source>
        <dbReference type="PROSITE" id="PS50181"/>
    </source>
</evidence>
<comment type="caution">
    <text evidence="4">The sequence shown here is derived from an EMBL/GenBank/DDBJ whole genome shotgun (WGS) entry which is preliminary data.</text>
</comment>
<dbReference type="EMBL" id="MLFT02000002">
    <property type="protein sequence ID" value="PHT56128.1"/>
    <property type="molecule type" value="Genomic_DNA"/>
</dbReference>
<dbReference type="InterPro" id="IPR036047">
    <property type="entry name" value="F-box-like_dom_sf"/>
</dbReference>
<dbReference type="SUPFAM" id="SSF81383">
    <property type="entry name" value="F-box domain"/>
    <property type="match status" value="1"/>
</dbReference>
<dbReference type="PROSITE" id="PS50181">
    <property type="entry name" value="FBOX"/>
    <property type="match status" value="1"/>
</dbReference>
<dbReference type="Pfam" id="PF00646">
    <property type="entry name" value="F-box"/>
    <property type="match status" value="1"/>
</dbReference>
<keyword evidence="1" id="KW-0863">Zinc-finger</keyword>
<evidence type="ECO:0008006" key="6">
    <source>
        <dbReference type="Google" id="ProtNLM"/>
    </source>
</evidence>
<reference evidence="5" key="2">
    <citation type="journal article" date="2017" name="J. Anim. Genet.">
        <title>Multiple reference genome sequences of hot pepper reveal the massive evolution of plant disease resistance genes by retroduplication.</title>
        <authorList>
            <person name="Kim S."/>
            <person name="Park J."/>
            <person name="Yeom S.-I."/>
            <person name="Kim Y.-M."/>
            <person name="Seo E."/>
            <person name="Kim K.-T."/>
            <person name="Kim M.-S."/>
            <person name="Lee J.M."/>
            <person name="Cheong K."/>
            <person name="Shin H.-S."/>
            <person name="Kim S.-B."/>
            <person name="Han K."/>
            <person name="Lee J."/>
            <person name="Park M."/>
            <person name="Lee H.-A."/>
            <person name="Lee H.-Y."/>
            <person name="Lee Y."/>
            <person name="Oh S."/>
            <person name="Lee J.H."/>
            <person name="Choi E."/>
            <person name="Choi E."/>
            <person name="Lee S.E."/>
            <person name="Jeon J."/>
            <person name="Kim H."/>
            <person name="Choi G."/>
            <person name="Song H."/>
            <person name="Lee J."/>
            <person name="Lee S.-C."/>
            <person name="Kwon J.-K."/>
            <person name="Lee H.-Y."/>
            <person name="Koo N."/>
            <person name="Hong Y."/>
            <person name="Kim R.W."/>
            <person name="Kang W.-H."/>
            <person name="Huh J.H."/>
            <person name="Kang B.-C."/>
            <person name="Yang T.-J."/>
            <person name="Lee Y.-H."/>
            <person name="Bennetzen J.L."/>
            <person name="Choi D."/>
        </authorList>
    </citation>
    <scope>NUCLEOTIDE SEQUENCE [LARGE SCALE GENOMIC DNA]</scope>
    <source>
        <strain evidence="5">cv. PBC81</strain>
    </source>
</reference>
<reference evidence="4 5" key="1">
    <citation type="journal article" date="2017" name="Genome Biol.">
        <title>New reference genome sequences of hot pepper reveal the massive evolution of plant disease-resistance genes by retroduplication.</title>
        <authorList>
            <person name="Kim S."/>
            <person name="Park J."/>
            <person name="Yeom S.I."/>
            <person name="Kim Y.M."/>
            <person name="Seo E."/>
            <person name="Kim K.T."/>
            <person name="Kim M.S."/>
            <person name="Lee J.M."/>
            <person name="Cheong K."/>
            <person name="Shin H.S."/>
            <person name="Kim S.B."/>
            <person name="Han K."/>
            <person name="Lee J."/>
            <person name="Park M."/>
            <person name="Lee H.A."/>
            <person name="Lee H.Y."/>
            <person name="Lee Y."/>
            <person name="Oh S."/>
            <person name="Lee J.H."/>
            <person name="Choi E."/>
            <person name="Choi E."/>
            <person name="Lee S.E."/>
            <person name="Jeon J."/>
            <person name="Kim H."/>
            <person name="Choi G."/>
            <person name="Song H."/>
            <person name="Lee J."/>
            <person name="Lee S.C."/>
            <person name="Kwon J.K."/>
            <person name="Lee H.Y."/>
            <person name="Koo N."/>
            <person name="Hong Y."/>
            <person name="Kim R.W."/>
            <person name="Kang W.H."/>
            <person name="Huh J.H."/>
            <person name="Kang B.C."/>
            <person name="Yang T.J."/>
            <person name="Lee Y.H."/>
            <person name="Bennetzen J.L."/>
            <person name="Choi D."/>
        </authorList>
    </citation>
    <scope>NUCLEOTIDE SEQUENCE [LARGE SCALE GENOMIC DNA]</scope>
    <source>
        <strain evidence="5">cv. PBC81</strain>
    </source>
</reference>
<organism evidence="4 5">
    <name type="scientific">Capsicum baccatum</name>
    <name type="common">Peruvian pepper</name>
    <dbReference type="NCBI Taxonomy" id="33114"/>
    <lineage>
        <taxon>Eukaryota</taxon>
        <taxon>Viridiplantae</taxon>
        <taxon>Streptophyta</taxon>
        <taxon>Embryophyta</taxon>
        <taxon>Tracheophyta</taxon>
        <taxon>Spermatophyta</taxon>
        <taxon>Magnoliopsida</taxon>
        <taxon>eudicotyledons</taxon>
        <taxon>Gunneridae</taxon>
        <taxon>Pentapetalae</taxon>
        <taxon>asterids</taxon>
        <taxon>lamiids</taxon>
        <taxon>Solanales</taxon>
        <taxon>Solanaceae</taxon>
        <taxon>Solanoideae</taxon>
        <taxon>Capsiceae</taxon>
        <taxon>Capsicum</taxon>
    </lineage>
</organism>
<feature type="domain" description="F-box" evidence="3">
    <location>
        <begin position="31"/>
        <end position="79"/>
    </location>
</feature>
<protein>
    <recommendedName>
        <fullName evidence="6">F-box domain-containing protein</fullName>
    </recommendedName>
</protein>
<dbReference type="PANTHER" id="PTHR31293:SF12">
    <property type="entry name" value="RNI-LIKE SUPERFAMILY PROTEIN"/>
    <property type="match status" value="1"/>
</dbReference>
<proteinExistence type="predicted"/>
<dbReference type="InterPro" id="IPR001810">
    <property type="entry name" value="F-box_dom"/>
</dbReference>
<keyword evidence="5" id="KW-1185">Reference proteome</keyword>
<sequence>MSHSDSSQSESENVEIAYVDQCYGDKTVNKPDRLSALPDHLLLHIFSSFQMKDVIITGVLSKRWRLLWTSAHNLCFSHSLESNRDVTKFIKSIDDTLILSKPSKLKKFAIEFLYRNNQFLDHVNRWMIFVTIKSVEGLDLNLMRGSKEGYSLPQLMYSNVRLHKLKLSNCNLVPNEGINWPVLRVLSLCVKKLVILGYWNQEDEDSDDDDDDDKELTIWARNVTSLEISGWFHKKIPVLQNVQALVDAKLYFFEFRTNQKMLNDLLALLGYVEKLSIGPWSLQVLTILESSNWRCPWMKCKYLNLSTRLDALERPGLAILLQSCPLVETLIISSESTFEPIMPFMEAVLKNGIVLEKIILTAFKDGIWAYPMQHARVTQKLLSFPSCTVAPELVSSIVLASTSKKVWEDFKERFDKLNFTRVYQLWREIATHAQGTDSVTTYFSKMKDYWDELDLLVPTPPTCDYAESGPYIAYLNNQPYAVVVQEENQRTLGVVDINKESLSLFAGKKQIQNYKPKKPGNNAHNASGDTCRSCGYKGHLIEDCYRNVGHPADFKSRKKMHGTKERRYAHHAADDEPSINDGHYLLNSQYEYYKKL</sequence>
<evidence type="ECO:0000259" key="2">
    <source>
        <dbReference type="PROSITE" id="PS50158"/>
    </source>
</evidence>
<gene>
    <name evidence="4" type="ORF">CQW23_04614</name>
</gene>
<dbReference type="Gene3D" id="3.80.10.10">
    <property type="entry name" value="Ribonuclease Inhibitor"/>
    <property type="match status" value="1"/>
</dbReference>
<dbReference type="OrthoDB" id="1939276at2759"/>
<keyword evidence="1" id="KW-0479">Metal-binding</keyword>
<dbReference type="PANTHER" id="PTHR31293">
    <property type="entry name" value="RNI-LIKE SUPERFAMILY PROTEIN"/>
    <property type="match status" value="1"/>
</dbReference>